<evidence type="ECO:0000313" key="1">
    <source>
        <dbReference type="EMBL" id="ESV60930.1"/>
    </source>
</evidence>
<dbReference type="EMBL" id="AYTF01000003">
    <property type="protein sequence ID" value="ESV60930.1"/>
    <property type="molecule type" value="Genomic_DNA"/>
</dbReference>
<dbReference type="GO" id="GO:0008168">
    <property type="term" value="F:methyltransferase activity"/>
    <property type="evidence" value="ECO:0007669"/>
    <property type="project" value="UniProtKB-KW"/>
</dbReference>
<name>A0A829M4B1_9MYCO</name>
<reference evidence="1 2" key="1">
    <citation type="journal article" date="2014" name="Emerg. Infect. Dis.">
        <title>High-level Relatedness among Mycobacterium abscessus subsp. massiliense Strains from Widely Separated Outbreaks.</title>
        <authorList>
            <person name="Tettelin H."/>
            <person name="Davidson R.M."/>
            <person name="Agrawal S."/>
            <person name="Aitken M.L."/>
            <person name="Shallom S."/>
            <person name="Hasan N.A."/>
            <person name="Strong M."/>
            <person name="Nogueira de Moura V.C."/>
            <person name="De Groote M.A."/>
            <person name="Duarte R.S."/>
            <person name="Hine E."/>
            <person name="Parankush S."/>
            <person name="Su Q."/>
            <person name="Daugherty S.C."/>
            <person name="Fraser C.M."/>
            <person name="Brown-Elliott B.A."/>
            <person name="Wallace R.J.Jr."/>
            <person name="Holland S.M."/>
            <person name="Sampaio E.P."/>
            <person name="Olivier K.N."/>
            <person name="Jackson M."/>
            <person name="Zelazny A.M."/>
        </authorList>
    </citation>
    <scope>NUCLEOTIDE SEQUENCE [LARGE SCALE GENOMIC DNA]</scope>
    <source>
        <strain evidence="1 2">MAB_091912_2446</strain>
    </source>
</reference>
<dbReference type="AlphaFoldDB" id="A0A829M4B1"/>
<keyword evidence="1" id="KW-0489">Methyltransferase</keyword>
<accession>A0A829M4B1</accession>
<dbReference type="GO" id="GO:0032259">
    <property type="term" value="P:methylation"/>
    <property type="evidence" value="ECO:0007669"/>
    <property type="project" value="UniProtKB-KW"/>
</dbReference>
<protein>
    <submittedName>
        <fullName evidence="1">Ribosomal RNA small subunit methyltransferase H domain protein</fullName>
        <ecNumber evidence="1">2.1.1.199</ecNumber>
    </submittedName>
</protein>
<gene>
    <name evidence="1" type="ORF">L833_5053</name>
</gene>
<sequence>MVTFRSCSTAAMSYSHPALTAGSADGSGAVLIDATLGRRRAYRTLSHHACPV</sequence>
<dbReference type="EC" id="2.1.1.199" evidence="1"/>
<evidence type="ECO:0000313" key="2">
    <source>
        <dbReference type="Proteomes" id="UP000018502"/>
    </source>
</evidence>
<organism evidence="1 2">
    <name type="scientific">Mycobacteroides abscessus MAB_091912_2446</name>
    <dbReference type="NCBI Taxonomy" id="1335414"/>
    <lineage>
        <taxon>Bacteria</taxon>
        <taxon>Bacillati</taxon>
        <taxon>Actinomycetota</taxon>
        <taxon>Actinomycetes</taxon>
        <taxon>Mycobacteriales</taxon>
        <taxon>Mycobacteriaceae</taxon>
        <taxon>Mycobacteroides</taxon>
        <taxon>Mycobacteroides abscessus</taxon>
    </lineage>
</organism>
<dbReference type="Proteomes" id="UP000018502">
    <property type="component" value="Unassembled WGS sequence"/>
</dbReference>
<proteinExistence type="predicted"/>
<keyword evidence="1" id="KW-0808">Transferase</keyword>
<comment type="caution">
    <text evidence="1">The sequence shown here is derived from an EMBL/GenBank/DDBJ whole genome shotgun (WGS) entry which is preliminary data.</text>
</comment>